<sequence>MEKSFSNGIAYLYPFINGTLLPLSDYDPCESIGQCAQALLARRDLLKKMKPGQQLEFRKILMRLSQVGVACSLPESECEDILAMANLKNLNRRFKRRARRFRRRRRLRNQGGGMYPGAGAGAGDYYYVIPIPIPPCEPMLPPPPPTEQPLPPAPLPPPEPETLPPPPPPPPPPETTTRASIMICIPCMMSYTPCQPPCPVPSYYSGGGSSYIPVSYGSYGSYPSASYGGSYKSSYGSSAGGYGSLTGGSSSSYARPYPPAGMSAVSYGTAGQYGRAGNSPVFRSFDSSRVSLDSMSSDRLFNSADNSVDSMIS</sequence>
<evidence type="ECO:0000256" key="1">
    <source>
        <dbReference type="SAM" id="MobiDB-lite"/>
    </source>
</evidence>
<reference evidence="2 3" key="2">
    <citation type="submission" date="2018-11" db="EMBL/GenBank/DDBJ databases">
        <authorList>
            <consortium name="Pathogen Informatics"/>
        </authorList>
    </citation>
    <scope>NUCLEOTIDE SEQUENCE [LARGE SCALE GENOMIC DNA]</scope>
</reference>
<name>A0A183IHY2_9BILA</name>
<keyword evidence="3" id="KW-1185">Reference proteome</keyword>
<dbReference type="Proteomes" id="UP000270296">
    <property type="component" value="Unassembled WGS sequence"/>
</dbReference>
<feature type="region of interest" description="Disordered" evidence="1">
    <location>
        <begin position="138"/>
        <end position="176"/>
    </location>
</feature>
<evidence type="ECO:0000313" key="3">
    <source>
        <dbReference type="Proteomes" id="UP000270296"/>
    </source>
</evidence>
<dbReference type="EMBL" id="UZAM01007634">
    <property type="protein sequence ID" value="VDP00445.1"/>
    <property type="molecule type" value="Genomic_DNA"/>
</dbReference>
<dbReference type="AlphaFoldDB" id="A0A183IHY2"/>
<protein>
    <submittedName>
        <fullName evidence="4">Expressed conserved protein</fullName>
    </submittedName>
</protein>
<organism evidence="4">
    <name type="scientific">Soboliphyme baturini</name>
    <dbReference type="NCBI Taxonomy" id="241478"/>
    <lineage>
        <taxon>Eukaryota</taxon>
        <taxon>Metazoa</taxon>
        <taxon>Ecdysozoa</taxon>
        <taxon>Nematoda</taxon>
        <taxon>Enoplea</taxon>
        <taxon>Dorylaimia</taxon>
        <taxon>Dioctophymatida</taxon>
        <taxon>Dioctophymatoidea</taxon>
        <taxon>Soboliphymatidae</taxon>
        <taxon>Soboliphyme</taxon>
    </lineage>
</organism>
<proteinExistence type="predicted"/>
<evidence type="ECO:0000313" key="4">
    <source>
        <dbReference type="WBParaSite" id="SBAD_0000338101-mRNA-1"/>
    </source>
</evidence>
<accession>A0A183IHY2</accession>
<gene>
    <name evidence="2" type="ORF">SBAD_LOCUS3227</name>
</gene>
<feature type="compositionally biased region" description="Pro residues" evidence="1">
    <location>
        <begin position="138"/>
        <end position="174"/>
    </location>
</feature>
<evidence type="ECO:0000313" key="2">
    <source>
        <dbReference type="EMBL" id="VDP00445.1"/>
    </source>
</evidence>
<reference evidence="4" key="1">
    <citation type="submission" date="2016-06" db="UniProtKB">
        <authorList>
            <consortium name="WormBaseParasite"/>
        </authorList>
    </citation>
    <scope>IDENTIFICATION</scope>
</reference>
<dbReference type="WBParaSite" id="SBAD_0000338101-mRNA-1">
    <property type="protein sequence ID" value="SBAD_0000338101-mRNA-1"/>
    <property type="gene ID" value="SBAD_0000338101"/>
</dbReference>